<evidence type="ECO:0000256" key="2">
    <source>
        <dbReference type="ARBA" id="ARBA00022630"/>
    </source>
</evidence>
<evidence type="ECO:0000259" key="8">
    <source>
        <dbReference type="PROSITE" id="PS51387"/>
    </source>
</evidence>
<dbReference type="SUPFAM" id="SSF55103">
    <property type="entry name" value="FAD-linked oxidases, C-terminal domain"/>
    <property type="match status" value="1"/>
</dbReference>
<organism evidence="9 10">
    <name type="scientific">Simkania negevensis</name>
    <dbReference type="NCBI Taxonomy" id="83561"/>
    <lineage>
        <taxon>Bacteria</taxon>
        <taxon>Pseudomonadati</taxon>
        <taxon>Chlamydiota</taxon>
        <taxon>Chlamydiia</taxon>
        <taxon>Parachlamydiales</taxon>
        <taxon>Simkaniaceae</taxon>
        <taxon>Simkania</taxon>
    </lineage>
</organism>
<evidence type="ECO:0000256" key="3">
    <source>
        <dbReference type="ARBA" id="ARBA00022723"/>
    </source>
</evidence>
<keyword evidence="4" id="KW-0274">FAD</keyword>
<keyword evidence="7" id="KW-0411">Iron-sulfur</keyword>
<gene>
    <name evidence="9" type="ORF">JYU14_02480</name>
</gene>
<dbReference type="InterPro" id="IPR016171">
    <property type="entry name" value="Vanillyl_alc_oxidase_C-sub2"/>
</dbReference>
<evidence type="ECO:0000256" key="6">
    <source>
        <dbReference type="ARBA" id="ARBA00023004"/>
    </source>
</evidence>
<dbReference type="InterPro" id="IPR016167">
    <property type="entry name" value="FAD-bd_PCMH_sub1"/>
</dbReference>
<dbReference type="InterPro" id="IPR017896">
    <property type="entry name" value="4Fe4S_Fe-S-bd"/>
</dbReference>
<dbReference type="InterPro" id="IPR004113">
    <property type="entry name" value="FAD-bd_oxidored_4_C"/>
</dbReference>
<dbReference type="InterPro" id="IPR016164">
    <property type="entry name" value="FAD-linked_Oxase-like_C"/>
</dbReference>
<keyword evidence="10" id="KW-1185">Reference proteome</keyword>
<dbReference type="Pfam" id="PF02754">
    <property type="entry name" value="CCG"/>
    <property type="match status" value="2"/>
</dbReference>
<evidence type="ECO:0000256" key="4">
    <source>
        <dbReference type="ARBA" id="ARBA00022827"/>
    </source>
</evidence>
<dbReference type="Pfam" id="PF02913">
    <property type="entry name" value="FAD-oxidase_C"/>
    <property type="match status" value="1"/>
</dbReference>
<evidence type="ECO:0000313" key="9">
    <source>
        <dbReference type="EMBL" id="MBN4066929.1"/>
    </source>
</evidence>
<evidence type="ECO:0000256" key="5">
    <source>
        <dbReference type="ARBA" id="ARBA00023002"/>
    </source>
</evidence>
<comment type="caution">
    <text evidence="9">The sequence shown here is derived from an EMBL/GenBank/DDBJ whole genome shotgun (WGS) entry which is preliminary data.</text>
</comment>
<dbReference type="PANTHER" id="PTHR11748">
    <property type="entry name" value="D-LACTATE DEHYDROGENASE"/>
    <property type="match status" value="1"/>
</dbReference>
<sequence length="949" mass="105518">MDTIIQELHNRIKGDVYSDPFSRSVYSIDASIYECEPLAVVQPKDKQDVLAAIEVAVKHHTPIVPRGGGTGLTGGSLGKGIVIDCSKYFNRILEINIDARYIRCEPGVTLDNLNKAITREGYQFGPDVTTSNRATLGGMFSNDASGAHSLHYGKTSDHTICVELALADTTLIKTETFDKASWAEKKEGNSQISTICASLEKIALQHRKAITEHFPSFPRRVSGYNVDELLKLPHLNLTRLIAGSEGTLGFLTELTLKIVPKPAHLGLVLLYPHQLTDALNKIPEILTYSPYALEVSDKQIIQAGKASPLLHNKLDFLSHDSDGLLIVEFKGDTADEVEQKQRHFAASFARSSSMPISCITEAVEMSNVWMLRKQGVGLLMSRRASDKAIAFIEDLSVPPEHLGHFVSEIQRYLQEKGKRCGLHGHAGEGCIHIRPYMNLECAEDFDLMFTMMNDITSIVKEYGGSLSGEHGDGIIRSWLNEKLFNKELVQVFCDIKETFDPHRLMNPGKIAYPSNPRENLRSYPGMKHVPIVSELNFDEEGGLDFAANMCNGNAFCRKSDGLMCPSFQVTLDERHSTRARAQGFRALVNGRIDIKLLGSKELYEIMDLCLQCKGCKTECPSHVDIAKMKAEFLYHYHKVHGVSIRDKIFASIGKLSRFNAAFPSLFNALVNTPLSKALLAKLGIAPERTMPLVAKKRFSKHVKHLIAQRDEEVDLLLFIDTFTEFNHPEIGIAALDVFSKLNIKAAILPWQCCGRPAISKGLLKQARDSARKIIAQLYPYAKKGIPIVGLEPSCILAIKDDYKGLLPNEQTTLVAQQCQTFDEYIATPLDKKRYPTKREENQPALLLHTHCHQKALVGSEETHKAIKCVTTTPCSEIPSGCCGMAGSFGYEKEHYAISMAIGEQKLFPAIRQCDERTIIIANGTSCREQIAHGTKRRPLHLAEYLSNTM</sequence>
<dbReference type="InterPro" id="IPR017900">
    <property type="entry name" value="4Fe4S_Fe_S_CS"/>
</dbReference>
<evidence type="ECO:0000313" key="10">
    <source>
        <dbReference type="Proteomes" id="UP000722121"/>
    </source>
</evidence>
<dbReference type="Pfam" id="PF01565">
    <property type="entry name" value="FAD_binding_4"/>
    <property type="match status" value="1"/>
</dbReference>
<dbReference type="PROSITE" id="PS51387">
    <property type="entry name" value="FAD_PCMH"/>
    <property type="match status" value="1"/>
</dbReference>
<dbReference type="Proteomes" id="UP000722121">
    <property type="component" value="Unassembled WGS sequence"/>
</dbReference>
<proteinExistence type="predicted"/>
<dbReference type="InterPro" id="IPR004017">
    <property type="entry name" value="Cys_rich_dom"/>
</dbReference>
<keyword evidence="6" id="KW-0408">Iron</keyword>
<protein>
    <submittedName>
        <fullName evidence="9">FAD-binding protein</fullName>
    </submittedName>
</protein>
<feature type="domain" description="FAD-binding PCMH-type" evidence="8">
    <location>
        <begin position="33"/>
        <end position="261"/>
    </location>
</feature>
<dbReference type="SUPFAM" id="SSF56176">
    <property type="entry name" value="FAD-binding/transporter-associated domain-like"/>
    <property type="match status" value="1"/>
</dbReference>
<dbReference type="InterPro" id="IPR006094">
    <property type="entry name" value="Oxid_FAD_bind_N"/>
</dbReference>
<dbReference type="InterPro" id="IPR016169">
    <property type="entry name" value="FAD-bd_PCMH_sub2"/>
</dbReference>
<dbReference type="PROSITE" id="PS00198">
    <property type="entry name" value="4FE4S_FER_1"/>
    <property type="match status" value="1"/>
</dbReference>
<dbReference type="EMBL" id="JAFITR010000039">
    <property type="protein sequence ID" value="MBN4066929.1"/>
    <property type="molecule type" value="Genomic_DNA"/>
</dbReference>
<evidence type="ECO:0000256" key="1">
    <source>
        <dbReference type="ARBA" id="ARBA00001974"/>
    </source>
</evidence>
<reference evidence="9 10" key="1">
    <citation type="submission" date="2021-02" db="EMBL/GenBank/DDBJ databases">
        <title>Activity-based single-cell genomes from oceanic crustal fluid captures similar information to metagenomic and metatranscriptomic surveys with orders of magnitude less sampling.</title>
        <authorList>
            <person name="D'Angelo T.S."/>
            <person name="Orcutt B.N."/>
        </authorList>
    </citation>
    <scope>NUCLEOTIDE SEQUENCE [LARGE SCALE GENOMIC DNA]</scope>
    <source>
        <strain evidence="9">AH-315-G07</strain>
    </source>
</reference>
<dbReference type="SUPFAM" id="SSF46548">
    <property type="entry name" value="alpha-helical ferredoxin"/>
    <property type="match status" value="1"/>
</dbReference>
<dbReference type="Gene3D" id="3.30.465.10">
    <property type="match status" value="1"/>
</dbReference>
<keyword evidence="5" id="KW-0560">Oxidoreductase</keyword>
<keyword evidence="3" id="KW-0479">Metal-binding</keyword>
<evidence type="ECO:0000256" key="7">
    <source>
        <dbReference type="ARBA" id="ARBA00023014"/>
    </source>
</evidence>
<name>A0ABS3ATU1_9BACT</name>
<dbReference type="Gene3D" id="3.30.43.10">
    <property type="entry name" value="Uridine Diphospho-n-acetylenolpyruvylglucosamine Reductase, domain 2"/>
    <property type="match status" value="1"/>
</dbReference>
<dbReference type="Gene3D" id="1.10.45.10">
    <property type="entry name" value="Vanillyl-alcohol Oxidase, Chain A, domain 4"/>
    <property type="match status" value="1"/>
</dbReference>
<dbReference type="PANTHER" id="PTHR11748:SF119">
    <property type="entry name" value="D-2-HYDROXYGLUTARATE DEHYDROGENASE"/>
    <property type="match status" value="1"/>
</dbReference>
<dbReference type="Pfam" id="PF13183">
    <property type="entry name" value="Fer4_8"/>
    <property type="match status" value="1"/>
</dbReference>
<accession>A0ABS3ATU1</accession>
<dbReference type="InterPro" id="IPR016166">
    <property type="entry name" value="FAD-bd_PCMH"/>
</dbReference>
<dbReference type="InterPro" id="IPR036318">
    <property type="entry name" value="FAD-bd_PCMH-like_sf"/>
</dbReference>
<keyword evidence="2" id="KW-0285">Flavoprotein</keyword>
<comment type="cofactor">
    <cofactor evidence="1">
        <name>FAD</name>
        <dbReference type="ChEBI" id="CHEBI:57692"/>
    </cofactor>
</comment>
<dbReference type="Gene3D" id="3.30.70.2740">
    <property type="match status" value="1"/>
</dbReference>